<keyword evidence="3" id="KW-0597">Phosphoprotein</keyword>
<dbReference type="SUPFAM" id="SSF55073">
    <property type="entry name" value="Nucleotide cyclase"/>
    <property type="match status" value="1"/>
</dbReference>
<dbReference type="PROSITE" id="PS50110">
    <property type="entry name" value="RESPONSE_REGULATORY"/>
    <property type="match status" value="2"/>
</dbReference>
<comment type="caution">
    <text evidence="6">The sequence shown here is derived from an EMBL/GenBank/DDBJ whole genome shotgun (WGS) entry which is preliminary data.</text>
</comment>
<evidence type="ECO:0000313" key="7">
    <source>
        <dbReference type="Proteomes" id="UP000582090"/>
    </source>
</evidence>
<evidence type="ECO:0000256" key="1">
    <source>
        <dbReference type="ARBA" id="ARBA00012528"/>
    </source>
</evidence>
<dbReference type="Pfam" id="PF00072">
    <property type="entry name" value="Response_reg"/>
    <property type="match status" value="1"/>
</dbReference>
<gene>
    <name evidence="6" type="ORF">GGQ67_000888</name>
</gene>
<dbReference type="SMART" id="SM00448">
    <property type="entry name" value="REC"/>
    <property type="match status" value="2"/>
</dbReference>
<evidence type="ECO:0000256" key="2">
    <source>
        <dbReference type="ARBA" id="ARBA00034247"/>
    </source>
</evidence>
<accession>A0A7W6G971</accession>
<sequence>MKSDILREKQASQREGRTLLLVEDSRMFSSVLSHRFETELGLTVTHCASQEALDAALKDASDGFTMAVVGLNLPGSRDGEALDQILAQDIPAVVFTASFNVDVRNRITSRNVVDYVVKDNEFALDNLIAAVRRAISNRRTRVLVVDDVVSARSALVELLEAQQFKVCQAGTGIEALEVLERHPDIELVLTDHHMPDMDGYELTRRIRNRYSTERIRVIGISSSGDRLLSASFLKAGASDFVYRPFVPEELQCRISNNIETLTQIRQLRAAAASDYLTGLYNRRYFYDQGPRIVTECLRGARPASVAVLDIDHFKRLNDTHGHEIGDRVLKAVATRLQNEFIGSDNLLSRVGGEEFAMLFAGLDSAATTALCDRVREDIQSLKIVAEDDEDISVTVSIGVAEICGYETFENYLNAADQYLYMAKRSGRNQVYSDARVVTTAAE</sequence>
<dbReference type="InterPro" id="IPR029787">
    <property type="entry name" value="Nucleotide_cyclase"/>
</dbReference>
<dbReference type="PROSITE" id="PS50887">
    <property type="entry name" value="GGDEF"/>
    <property type="match status" value="1"/>
</dbReference>
<dbReference type="Gene3D" id="3.40.50.2300">
    <property type="match status" value="2"/>
</dbReference>
<feature type="modified residue" description="4-aspartylphosphate" evidence="3">
    <location>
        <position position="191"/>
    </location>
</feature>
<dbReference type="CDD" id="cd17544">
    <property type="entry name" value="REC_2_GGDEF"/>
    <property type="match status" value="1"/>
</dbReference>
<dbReference type="InterPro" id="IPR001789">
    <property type="entry name" value="Sig_transdc_resp-reg_receiver"/>
</dbReference>
<comment type="catalytic activity">
    <reaction evidence="2">
        <text>2 GTP = 3',3'-c-di-GMP + 2 diphosphate</text>
        <dbReference type="Rhea" id="RHEA:24898"/>
        <dbReference type="ChEBI" id="CHEBI:33019"/>
        <dbReference type="ChEBI" id="CHEBI:37565"/>
        <dbReference type="ChEBI" id="CHEBI:58805"/>
        <dbReference type="EC" id="2.7.7.65"/>
    </reaction>
</comment>
<dbReference type="GO" id="GO:1902201">
    <property type="term" value="P:negative regulation of bacterial-type flagellum-dependent cell motility"/>
    <property type="evidence" value="ECO:0007669"/>
    <property type="project" value="TreeGrafter"/>
</dbReference>
<dbReference type="Pfam" id="PF00990">
    <property type="entry name" value="GGDEF"/>
    <property type="match status" value="1"/>
</dbReference>
<keyword evidence="7" id="KW-1185">Reference proteome</keyword>
<dbReference type="GO" id="GO:0052621">
    <property type="term" value="F:diguanylate cyclase activity"/>
    <property type="evidence" value="ECO:0007669"/>
    <property type="project" value="UniProtKB-EC"/>
</dbReference>
<evidence type="ECO:0000259" key="4">
    <source>
        <dbReference type="PROSITE" id="PS50110"/>
    </source>
</evidence>
<feature type="domain" description="GGDEF" evidence="5">
    <location>
        <begin position="301"/>
        <end position="435"/>
    </location>
</feature>
<organism evidence="6 7">
    <name type="scientific">Rhizobium metallidurans</name>
    <dbReference type="NCBI Taxonomy" id="1265931"/>
    <lineage>
        <taxon>Bacteria</taxon>
        <taxon>Pseudomonadati</taxon>
        <taxon>Pseudomonadota</taxon>
        <taxon>Alphaproteobacteria</taxon>
        <taxon>Hyphomicrobiales</taxon>
        <taxon>Rhizobiaceae</taxon>
        <taxon>Rhizobium/Agrobacterium group</taxon>
        <taxon>Rhizobium</taxon>
    </lineage>
</organism>
<dbReference type="NCBIfam" id="TIGR00254">
    <property type="entry name" value="GGDEF"/>
    <property type="match status" value="1"/>
</dbReference>
<protein>
    <recommendedName>
        <fullName evidence="1">diguanylate cyclase</fullName>
        <ecNumber evidence="1">2.7.7.65</ecNumber>
    </recommendedName>
</protein>
<dbReference type="EMBL" id="JACIDW010000002">
    <property type="protein sequence ID" value="MBB3963263.1"/>
    <property type="molecule type" value="Genomic_DNA"/>
</dbReference>
<feature type="domain" description="Response regulatory" evidence="4">
    <location>
        <begin position="141"/>
        <end position="258"/>
    </location>
</feature>
<dbReference type="Gene3D" id="3.30.70.270">
    <property type="match status" value="1"/>
</dbReference>
<evidence type="ECO:0000256" key="3">
    <source>
        <dbReference type="PROSITE-ProRule" id="PRU00169"/>
    </source>
</evidence>
<dbReference type="InterPro" id="IPR000160">
    <property type="entry name" value="GGDEF_dom"/>
</dbReference>
<dbReference type="SMART" id="SM00267">
    <property type="entry name" value="GGDEF"/>
    <property type="match status" value="1"/>
</dbReference>
<dbReference type="FunFam" id="3.30.70.270:FF:000001">
    <property type="entry name" value="Diguanylate cyclase domain protein"/>
    <property type="match status" value="1"/>
</dbReference>
<dbReference type="CDD" id="cd01949">
    <property type="entry name" value="GGDEF"/>
    <property type="match status" value="1"/>
</dbReference>
<reference evidence="6 7" key="1">
    <citation type="submission" date="2020-08" db="EMBL/GenBank/DDBJ databases">
        <title>Genomic Encyclopedia of Type Strains, Phase IV (KMG-IV): sequencing the most valuable type-strain genomes for metagenomic binning, comparative biology and taxonomic classification.</title>
        <authorList>
            <person name="Goeker M."/>
        </authorList>
    </citation>
    <scope>NUCLEOTIDE SEQUENCE [LARGE SCALE GENOMIC DNA]</scope>
    <source>
        <strain evidence="6 7">DSM 26575</strain>
    </source>
</reference>
<dbReference type="InterPro" id="IPR050469">
    <property type="entry name" value="Diguanylate_Cyclase"/>
</dbReference>
<dbReference type="EC" id="2.7.7.65" evidence="1"/>
<dbReference type="Proteomes" id="UP000582090">
    <property type="component" value="Unassembled WGS sequence"/>
</dbReference>
<dbReference type="GO" id="GO:0043709">
    <property type="term" value="P:cell adhesion involved in single-species biofilm formation"/>
    <property type="evidence" value="ECO:0007669"/>
    <property type="project" value="TreeGrafter"/>
</dbReference>
<dbReference type="PANTHER" id="PTHR45138:SF9">
    <property type="entry name" value="DIGUANYLATE CYCLASE DGCM-RELATED"/>
    <property type="match status" value="1"/>
</dbReference>
<evidence type="ECO:0000313" key="6">
    <source>
        <dbReference type="EMBL" id="MBB3963263.1"/>
    </source>
</evidence>
<dbReference type="GO" id="GO:0005886">
    <property type="term" value="C:plasma membrane"/>
    <property type="evidence" value="ECO:0007669"/>
    <property type="project" value="TreeGrafter"/>
</dbReference>
<dbReference type="PANTHER" id="PTHR45138">
    <property type="entry name" value="REGULATORY COMPONENTS OF SENSORY TRANSDUCTION SYSTEM"/>
    <property type="match status" value="1"/>
</dbReference>
<evidence type="ECO:0000259" key="5">
    <source>
        <dbReference type="PROSITE" id="PS50887"/>
    </source>
</evidence>
<proteinExistence type="predicted"/>
<dbReference type="InterPro" id="IPR011006">
    <property type="entry name" value="CheY-like_superfamily"/>
</dbReference>
<dbReference type="GO" id="GO:0000160">
    <property type="term" value="P:phosphorelay signal transduction system"/>
    <property type="evidence" value="ECO:0007669"/>
    <property type="project" value="InterPro"/>
</dbReference>
<dbReference type="AlphaFoldDB" id="A0A7W6G971"/>
<name>A0A7W6G971_9HYPH</name>
<feature type="domain" description="Response regulatory" evidence="4">
    <location>
        <begin position="18"/>
        <end position="133"/>
    </location>
</feature>
<comment type="caution">
    <text evidence="3">Lacks conserved residue(s) required for the propagation of feature annotation.</text>
</comment>
<dbReference type="RefSeq" id="WP_183898990.1">
    <property type="nucleotide sequence ID" value="NZ_JACIDW010000002.1"/>
</dbReference>
<dbReference type="SUPFAM" id="SSF52172">
    <property type="entry name" value="CheY-like"/>
    <property type="match status" value="2"/>
</dbReference>
<dbReference type="InterPro" id="IPR043128">
    <property type="entry name" value="Rev_trsase/Diguanyl_cyclase"/>
</dbReference>